<proteinExistence type="predicted"/>
<organism evidence="3 4">
    <name type="scientific">Leishmania mexicana (strain MHOM/GT/2001/U1103)</name>
    <dbReference type="NCBI Taxonomy" id="929439"/>
    <lineage>
        <taxon>Eukaryota</taxon>
        <taxon>Discoba</taxon>
        <taxon>Euglenozoa</taxon>
        <taxon>Kinetoplastea</taxon>
        <taxon>Metakinetoplastina</taxon>
        <taxon>Trypanosomatida</taxon>
        <taxon>Trypanosomatidae</taxon>
        <taxon>Leishmaniinae</taxon>
        <taxon>Leishmania</taxon>
    </lineage>
</organism>
<keyword evidence="2" id="KW-1133">Transmembrane helix</keyword>
<dbReference type="RefSeq" id="XP_003876285.1">
    <property type="nucleotide sequence ID" value="XM_003876236.1"/>
</dbReference>
<sequence>MGGAPSLPAKTHTSTLHGGAWGGRDDTVGPANIMCDFFYGDAAPPHYQSSAKSAFTPLLQTWVKPEWLENSTAAFLDAMLYTDDSGAAVAQVWLRIDPDDSHGLGAAPPLSFLVAACRAPLVCPSQANAPIISGAAVLADDATSAVRQFHLVYPCVSGTNALLREVVHNWDGVRLSVTRKRALLSVAGATAPYTATAVVNEVATAGVFVLESGGHHRADAFHVRTDAAARQGLVPPVTVLQMRAPLSQGETYRRLQHGCLTESLVGFVVHEPYRQCSIFSLAAVPSAGAQALYGKMHTVLEISTAPLHDADEALVPFCGLAQRLVYTDCTLTRTLLHASPLLEVTRVVLRVQVEGALSRPASLSPLSNVTWQLCGSQRYEATVVRLQRPLEERLSWVVEPLRAVSSDLQCVGSALNRAEAKATAARGCSDSDPRSQMRCVTCVAEAHFSSFSRHGGHFTGGVSRRCSLTLSADAICSVYRHQPRTEGGAHESRSCRRTSATWWQPPPLWLSRTACSITHCSLFELSALYCLVLVLSFLVLLLRRGRGRDRLAHRDSVAW</sequence>
<dbReference type="Proteomes" id="UP000007259">
    <property type="component" value="Chromosome 25"/>
</dbReference>
<reference evidence="3 4" key="1">
    <citation type="journal article" date="2011" name="Genome Res.">
        <title>Chromosome and gene copy number variation allow major structural change between species and strains of Leishmania.</title>
        <authorList>
            <person name="Rogers M.B."/>
            <person name="Hilley J.D."/>
            <person name="Dickens N.J."/>
            <person name="Wilkes J."/>
            <person name="Bates P.A."/>
            <person name="Depledge D.P."/>
            <person name="Harris D."/>
            <person name="Her Y."/>
            <person name="Herzyk P."/>
            <person name="Imamura H."/>
            <person name="Otto T.D."/>
            <person name="Sanders M."/>
            <person name="Seeger K."/>
            <person name="Dujardin J.C."/>
            <person name="Berriman M."/>
            <person name="Smith D.F."/>
            <person name="Hertz-Fowler C."/>
            <person name="Mottram J.C."/>
        </authorList>
    </citation>
    <scope>NUCLEOTIDE SEQUENCE [LARGE SCALE GENOMIC DNA]</scope>
    <source>
        <strain evidence="3 4">MHOM/GT/2001/U1103</strain>
    </source>
</reference>
<dbReference type="KEGG" id="lmi:LMXM_25_2240"/>
<dbReference type="OMA" id="NIMCDFF"/>
<name>E9AXV9_LEIMU</name>
<dbReference type="EMBL" id="FR799578">
    <property type="protein sequence ID" value="CBZ27801.1"/>
    <property type="molecule type" value="Genomic_DNA"/>
</dbReference>
<evidence type="ECO:0000256" key="1">
    <source>
        <dbReference type="SAM" id="MobiDB-lite"/>
    </source>
</evidence>
<gene>
    <name evidence="3" type="ORF">LMXM_25_2240</name>
</gene>
<accession>E9AXV9</accession>
<keyword evidence="2" id="KW-0812">Transmembrane</keyword>
<keyword evidence="4" id="KW-1185">Reference proteome</keyword>
<dbReference type="GeneID" id="13449035"/>
<dbReference type="VEuPathDB" id="TriTrypDB:LmxM.25.2240"/>
<dbReference type="AlphaFoldDB" id="E9AXV9"/>
<feature type="transmembrane region" description="Helical" evidence="2">
    <location>
        <begin position="522"/>
        <end position="542"/>
    </location>
</feature>
<evidence type="ECO:0000256" key="2">
    <source>
        <dbReference type="SAM" id="Phobius"/>
    </source>
</evidence>
<dbReference type="PhylomeDB" id="E9AXV9"/>
<keyword evidence="2" id="KW-0472">Membrane</keyword>
<evidence type="ECO:0000313" key="4">
    <source>
        <dbReference type="Proteomes" id="UP000007259"/>
    </source>
</evidence>
<protein>
    <submittedName>
        <fullName evidence="3">Uncharacterized protein</fullName>
    </submittedName>
</protein>
<dbReference type="OrthoDB" id="272734at2759"/>
<evidence type="ECO:0000313" key="3">
    <source>
        <dbReference type="EMBL" id="CBZ27801.1"/>
    </source>
</evidence>
<feature type="region of interest" description="Disordered" evidence="1">
    <location>
        <begin position="1"/>
        <end position="21"/>
    </location>
</feature>